<dbReference type="EMBL" id="LT837803">
    <property type="protein sequence ID" value="SMB21977.1"/>
    <property type="molecule type" value="Genomic_DNA"/>
</dbReference>
<name>A0A7Z7MU76_9PROT</name>
<dbReference type="Proteomes" id="UP000242886">
    <property type="component" value="Chromosome SDENCHOL"/>
</dbReference>
<proteinExistence type="predicted"/>
<reference evidence="1" key="1">
    <citation type="submission" date="2017-03" db="EMBL/GenBank/DDBJ databases">
        <authorList>
            <consortium name="AG Boll"/>
        </authorList>
    </citation>
    <scope>NUCLEOTIDE SEQUENCE [LARGE SCALE GENOMIC DNA]</scope>
    <source>
        <strain evidence="1">Chol</strain>
    </source>
</reference>
<sequence length="62" mass="6931">MKNFLPGGTCRSCEVTVYAFYGCLSEPCNLGKQSFNDSRLCVVSINENGQTKSRFFCFNFGN</sequence>
<evidence type="ECO:0000313" key="2">
    <source>
        <dbReference type="Proteomes" id="UP000242886"/>
    </source>
</evidence>
<dbReference type="AlphaFoldDB" id="A0A7Z7MU76"/>
<organism evidence="1 2">
    <name type="scientific">Sterolibacterium denitrificans</name>
    <dbReference type="NCBI Taxonomy" id="157592"/>
    <lineage>
        <taxon>Bacteria</taxon>
        <taxon>Pseudomonadati</taxon>
        <taxon>Pseudomonadota</taxon>
        <taxon>Betaproteobacteria</taxon>
        <taxon>Nitrosomonadales</taxon>
        <taxon>Sterolibacteriaceae</taxon>
        <taxon>Sterolibacterium</taxon>
    </lineage>
</organism>
<keyword evidence="2" id="KW-1185">Reference proteome</keyword>
<accession>A0A7Z7MU76</accession>
<protein>
    <submittedName>
        <fullName evidence="1">Uncharacterized protein</fullName>
    </submittedName>
</protein>
<evidence type="ECO:0000313" key="1">
    <source>
        <dbReference type="EMBL" id="SMB21977.1"/>
    </source>
</evidence>
<gene>
    <name evidence="1" type="ORF">SDENCHOL_10459</name>
</gene>